<evidence type="ECO:0000259" key="5">
    <source>
        <dbReference type="PROSITE" id="PS50943"/>
    </source>
</evidence>
<dbReference type="KEGG" id="lbe:MOO44_00855"/>
<dbReference type="EMBL" id="CP093360">
    <property type="protein sequence ID" value="UQS86221.1"/>
    <property type="molecule type" value="Genomic_DNA"/>
</dbReference>
<accession>A0A976X537</accession>
<evidence type="ECO:0000256" key="2">
    <source>
        <dbReference type="ARBA" id="ARBA00022741"/>
    </source>
</evidence>
<geneLocation type="plasmid" evidence="6 7">
    <name>p1unnamed</name>
</geneLocation>
<dbReference type="CDD" id="cd00093">
    <property type="entry name" value="HTH_XRE"/>
    <property type="match status" value="1"/>
</dbReference>
<keyword evidence="3 6" id="KW-0067">ATP-binding</keyword>
<reference evidence="6" key="1">
    <citation type="journal article" date="2022" name="Int. J. Syst. Evol. Microbiol.">
        <title>Apilactobacillus apisilvae sp. nov., Nicolia spurrieriana gen. nov. sp. nov., Bombilactobacillus folatiphilus sp. nov. and Bombilactobacillus thymidiniphilus sp. nov., four new lactic acid bacterial isolates from stingless bees Tetragonula carbonaria and Austroplebeia australis.</title>
        <authorList>
            <person name="Oliphant S.A."/>
            <person name="Watson-Haigh N.S."/>
            <person name="Sumby K.M."/>
            <person name="Gardner J."/>
            <person name="Groom S."/>
            <person name="Jiranek V."/>
        </authorList>
    </citation>
    <scope>NUCLEOTIDE SEQUENCE</scope>
    <source>
        <strain evidence="6">SGEP1_A5</strain>
    </source>
</reference>
<proteinExistence type="predicted"/>
<keyword evidence="1" id="KW-0813">Transport</keyword>
<feature type="domain" description="ABC transporter" evidence="4">
    <location>
        <begin position="68"/>
        <end position="290"/>
    </location>
</feature>
<dbReference type="InterPro" id="IPR010982">
    <property type="entry name" value="Lambda_DNA-bd_dom_sf"/>
</dbReference>
<dbReference type="SMART" id="SM00382">
    <property type="entry name" value="AAA"/>
    <property type="match status" value="1"/>
</dbReference>
<dbReference type="PROSITE" id="PS50943">
    <property type="entry name" value="HTH_CROC1"/>
    <property type="match status" value="1"/>
</dbReference>
<keyword evidence="2" id="KW-0547">Nucleotide-binding</keyword>
<dbReference type="InterPro" id="IPR050763">
    <property type="entry name" value="ABC_transporter_ATP-binding"/>
</dbReference>
<dbReference type="SUPFAM" id="SSF52540">
    <property type="entry name" value="P-loop containing nucleoside triphosphate hydrolases"/>
    <property type="match status" value="1"/>
</dbReference>
<evidence type="ECO:0000313" key="6">
    <source>
        <dbReference type="EMBL" id="UQS86221.1"/>
    </source>
</evidence>
<sequence length="293" mass="33359">MKNIFSHQLITLRRQKKLSQSSLANKLYVARQSISKWENGDSDPSIENLINLAEIFNVDLDYLVFGTNNADNLVLKLSQIQKSFYQPVLKGVDLEIYSRDRIALLGSNGSGKSTLFKIIIGLMKADSGRIENHINNLDSLNVMPQDNVLIDSFKLNEQVQLTAAINKITSKTFIQDMIKKFSLTPYINTNVSKLSGGQKRRLSLLLSLLRPSKLLLLDEPTVGMDLETIDFFWNYLDHVSGSVVTVTHDFNQIDKFFSRVVLLKNGIIDQNVSVDTIHSHNQTIEQWYRHFND</sequence>
<dbReference type="Pfam" id="PF00005">
    <property type="entry name" value="ABC_tran"/>
    <property type="match status" value="1"/>
</dbReference>
<dbReference type="PANTHER" id="PTHR42711">
    <property type="entry name" value="ABC TRANSPORTER ATP-BINDING PROTEIN"/>
    <property type="match status" value="1"/>
</dbReference>
<keyword evidence="6" id="KW-0614">Plasmid</keyword>
<feature type="domain" description="HTH cro/C1-type" evidence="5">
    <location>
        <begin position="9"/>
        <end position="63"/>
    </location>
</feature>
<dbReference type="PROSITE" id="PS00211">
    <property type="entry name" value="ABC_TRANSPORTER_1"/>
    <property type="match status" value="1"/>
</dbReference>
<dbReference type="SUPFAM" id="SSF47413">
    <property type="entry name" value="lambda repressor-like DNA-binding domains"/>
    <property type="match status" value="1"/>
</dbReference>
<name>A0A976X537_9LACO</name>
<dbReference type="InterPro" id="IPR001387">
    <property type="entry name" value="Cro/C1-type_HTH"/>
</dbReference>
<keyword evidence="7" id="KW-1185">Reference proteome</keyword>
<gene>
    <name evidence="6" type="ORF">MOO44_00855</name>
</gene>
<dbReference type="InterPro" id="IPR003439">
    <property type="entry name" value="ABC_transporter-like_ATP-bd"/>
</dbReference>
<dbReference type="Pfam" id="PF01381">
    <property type="entry name" value="HTH_3"/>
    <property type="match status" value="1"/>
</dbReference>
<dbReference type="GO" id="GO:0003677">
    <property type="term" value="F:DNA binding"/>
    <property type="evidence" value="ECO:0007669"/>
    <property type="project" value="InterPro"/>
</dbReference>
<organism evidence="6 7">
    <name type="scientific">Nicoliella spurrieriana</name>
    <dbReference type="NCBI Taxonomy" id="2925830"/>
    <lineage>
        <taxon>Bacteria</taxon>
        <taxon>Bacillati</taxon>
        <taxon>Bacillota</taxon>
        <taxon>Bacilli</taxon>
        <taxon>Lactobacillales</taxon>
        <taxon>Lactobacillaceae</taxon>
        <taxon>Nicoliella</taxon>
    </lineage>
</organism>
<dbReference type="PANTHER" id="PTHR42711:SF17">
    <property type="entry name" value="ABC TRANSPORTER ATP-BINDING PROTEIN"/>
    <property type="match status" value="1"/>
</dbReference>
<dbReference type="Gene3D" id="3.40.50.300">
    <property type="entry name" value="P-loop containing nucleotide triphosphate hydrolases"/>
    <property type="match status" value="1"/>
</dbReference>
<dbReference type="SMART" id="SM00530">
    <property type="entry name" value="HTH_XRE"/>
    <property type="match status" value="1"/>
</dbReference>
<dbReference type="Gene3D" id="1.10.260.40">
    <property type="entry name" value="lambda repressor-like DNA-binding domains"/>
    <property type="match status" value="1"/>
</dbReference>
<dbReference type="GO" id="GO:0016887">
    <property type="term" value="F:ATP hydrolysis activity"/>
    <property type="evidence" value="ECO:0007669"/>
    <property type="project" value="InterPro"/>
</dbReference>
<dbReference type="RefSeq" id="WP_260116030.1">
    <property type="nucleotide sequence ID" value="NZ_CP093360.1"/>
</dbReference>
<dbReference type="InterPro" id="IPR003593">
    <property type="entry name" value="AAA+_ATPase"/>
</dbReference>
<evidence type="ECO:0000313" key="7">
    <source>
        <dbReference type="Proteomes" id="UP000831181"/>
    </source>
</evidence>
<dbReference type="GO" id="GO:0005524">
    <property type="term" value="F:ATP binding"/>
    <property type="evidence" value="ECO:0007669"/>
    <property type="project" value="UniProtKB-KW"/>
</dbReference>
<evidence type="ECO:0000259" key="4">
    <source>
        <dbReference type="PROSITE" id="PS50893"/>
    </source>
</evidence>
<evidence type="ECO:0000256" key="1">
    <source>
        <dbReference type="ARBA" id="ARBA00022448"/>
    </source>
</evidence>
<evidence type="ECO:0000256" key="3">
    <source>
        <dbReference type="ARBA" id="ARBA00022840"/>
    </source>
</evidence>
<dbReference type="Proteomes" id="UP000831181">
    <property type="component" value="Plasmid p1unnamed"/>
</dbReference>
<dbReference type="InterPro" id="IPR027417">
    <property type="entry name" value="P-loop_NTPase"/>
</dbReference>
<protein>
    <submittedName>
        <fullName evidence="6">ATP-binding cassette domain-containing protein</fullName>
    </submittedName>
</protein>
<dbReference type="PROSITE" id="PS50893">
    <property type="entry name" value="ABC_TRANSPORTER_2"/>
    <property type="match status" value="1"/>
</dbReference>
<dbReference type="InterPro" id="IPR017871">
    <property type="entry name" value="ABC_transporter-like_CS"/>
</dbReference>
<dbReference type="AlphaFoldDB" id="A0A976X537"/>